<reference evidence="2 3" key="1">
    <citation type="submission" date="2024-03" db="EMBL/GenBank/DDBJ databases">
        <title>Human intestinal bacterial collection.</title>
        <authorList>
            <person name="Pauvert C."/>
            <person name="Hitch T.C.A."/>
            <person name="Clavel T."/>
        </authorList>
    </citation>
    <scope>NUCLEOTIDE SEQUENCE [LARGE SCALE GENOMIC DNA]</scope>
    <source>
        <strain evidence="2 3">CLA-AA-H95</strain>
    </source>
</reference>
<comment type="caution">
    <text evidence="2">The sequence shown here is derived from an EMBL/GenBank/DDBJ whole genome shotgun (WGS) entry which is preliminary data.</text>
</comment>
<protein>
    <submittedName>
        <fullName evidence="2">Uncharacterized protein</fullName>
    </submittedName>
</protein>
<dbReference type="EMBL" id="JBBMEI010000001">
    <property type="protein sequence ID" value="MEQ2356778.1"/>
    <property type="molecule type" value="Genomic_DNA"/>
</dbReference>
<organism evidence="2 3">
    <name type="scientific">Blautia intestinihominis</name>
    <dbReference type="NCBI Taxonomy" id="3133152"/>
    <lineage>
        <taxon>Bacteria</taxon>
        <taxon>Bacillati</taxon>
        <taxon>Bacillota</taxon>
        <taxon>Clostridia</taxon>
        <taxon>Lachnospirales</taxon>
        <taxon>Lachnospiraceae</taxon>
        <taxon>Blautia</taxon>
    </lineage>
</organism>
<sequence>MGKPILDRLFEKKNKNKMTAAEKKAQERERKKEEKTQRRIEEENIRDDIFDTEELLLKSEKQFQKMFWSELEQARIEEQEGKKNPRRRAKMGVAYYSNQIIQAAKIRIEEQREDFELKKTMTDMQEALTAINQLSGDIGTWDIRKIKKEAAKMDASSGGAGKSLMKTLKIFRNMDMVQDDRTPLQNIMDVEDIEKWIQDPDYAAKCWKSGDAINISPDDILDNMYQNRDMDKEYEQIRKELESESLN</sequence>
<gene>
    <name evidence="2" type="ORF">WMO75_00230</name>
</gene>
<accession>A0ABV1AGW9</accession>
<dbReference type="Proteomes" id="UP001446032">
    <property type="component" value="Unassembled WGS sequence"/>
</dbReference>
<dbReference type="RefSeq" id="WP_302247401.1">
    <property type="nucleotide sequence ID" value="NZ_JBBMEI010000001.1"/>
</dbReference>
<feature type="compositionally biased region" description="Basic and acidic residues" evidence="1">
    <location>
        <begin position="1"/>
        <end position="13"/>
    </location>
</feature>
<evidence type="ECO:0000256" key="1">
    <source>
        <dbReference type="SAM" id="MobiDB-lite"/>
    </source>
</evidence>
<evidence type="ECO:0000313" key="3">
    <source>
        <dbReference type="Proteomes" id="UP001446032"/>
    </source>
</evidence>
<evidence type="ECO:0000313" key="2">
    <source>
        <dbReference type="EMBL" id="MEQ2356778.1"/>
    </source>
</evidence>
<proteinExistence type="predicted"/>
<keyword evidence="3" id="KW-1185">Reference proteome</keyword>
<name>A0ABV1AGW9_9FIRM</name>
<feature type="compositionally biased region" description="Basic and acidic residues" evidence="1">
    <location>
        <begin position="20"/>
        <end position="40"/>
    </location>
</feature>
<feature type="region of interest" description="Disordered" evidence="1">
    <location>
        <begin position="1"/>
        <end position="40"/>
    </location>
</feature>